<dbReference type="Gene3D" id="3.30.465.10">
    <property type="match status" value="1"/>
</dbReference>
<gene>
    <name evidence="1" type="ORF">S03H2_03151</name>
</gene>
<dbReference type="InterPro" id="IPR036318">
    <property type="entry name" value="FAD-bd_PCMH-like_sf"/>
</dbReference>
<reference evidence="1" key="1">
    <citation type="journal article" date="2014" name="Front. Microbiol.">
        <title>High frequency of phylogenetically diverse reductive dehalogenase-homologous genes in deep subseafloor sedimentary metagenomes.</title>
        <authorList>
            <person name="Kawai M."/>
            <person name="Futagami T."/>
            <person name="Toyoda A."/>
            <person name="Takaki Y."/>
            <person name="Nishi S."/>
            <person name="Hori S."/>
            <person name="Arai W."/>
            <person name="Tsubouchi T."/>
            <person name="Morono Y."/>
            <person name="Uchiyama I."/>
            <person name="Ito T."/>
            <person name="Fujiyama A."/>
            <person name="Inagaki F."/>
            <person name="Takami H."/>
        </authorList>
    </citation>
    <scope>NUCLEOTIDE SEQUENCE</scope>
    <source>
        <strain evidence="1">Expedition CK06-06</strain>
    </source>
</reference>
<proteinExistence type="predicted"/>
<accession>X1EAC8</accession>
<dbReference type="AlphaFoldDB" id="X1EAC8"/>
<organism evidence="1">
    <name type="scientific">marine sediment metagenome</name>
    <dbReference type="NCBI Taxonomy" id="412755"/>
    <lineage>
        <taxon>unclassified sequences</taxon>
        <taxon>metagenomes</taxon>
        <taxon>ecological metagenomes</taxon>
    </lineage>
</organism>
<sequence length="43" mass="5006">RLGKIPELGITFEENGVSYRVIDRDDRHIKRIEITRKAPDAVK</sequence>
<dbReference type="SUPFAM" id="SSF56176">
    <property type="entry name" value="FAD-binding/transporter-associated domain-like"/>
    <property type="match status" value="1"/>
</dbReference>
<evidence type="ECO:0000313" key="1">
    <source>
        <dbReference type="EMBL" id="GAH29542.1"/>
    </source>
</evidence>
<evidence type="ECO:0008006" key="2">
    <source>
        <dbReference type="Google" id="ProtNLM"/>
    </source>
</evidence>
<feature type="non-terminal residue" evidence="1">
    <location>
        <position position="1"/>
    </location>
</feature>
<comment type="caution">
    <text evidence="1">The sequence shown here is derived from an EMBL/GenBank/DDBJ whole genome shotgun (WGS) entry which is preliminary data.</text>
</comment>
<dbReference type="GO" id="GO:0050660">
    <property type="term" value="F:flavin adenine dinucleotide binding"/>
    <property type="evidence" value="ECO:0007669"/>
    <property type="project" value="InterPro"/>
</dbReference>
<protein>
    <recommendedName>
        <fullName evidence="2">Transporter-associated domain-containing protein</fullName>
    </recommendedName>
</protein>
<name>X1EAC8_9ZZZZ</name>
<dbReference type="InterPro" id="IPR016169">
    <property type="entry name" value="FAD-bd_PCMH_sub2"/>
</dbReference>
<dbReference type="EMBL" id="BARU01001136">
    <property type="protein sequence ID" value="GAH29542.1"/>
    <property type="molecule type" value="Genomic_DNA"/>
</dbReference>